<feature type="compositionally biased region" description="Low complexity" evidence="1">
    <location>
        <begin position="188"/>
        <end position="198"/>
    </location>
</feature>
<proteinExistence type="predicted"/>
<reference evidence="2" key="1">
    <citation type="journal article" date="2010" name="Science">
        <title>Plasticity of animal genome architecture unmasked by rapid evolution of a pelagic tunicate.</title>
        <authorList>
            <person name="Denoeud F."/>
            <person name="Henriet S."/>
            <person name="Mungpakdee S."/>
            <person name="Aury J.M."/>
            <person name="Da Silva C."/>
            <person name="Brinkmann H."/>
            <person name="Mikhaleva J."/>
            <person name="Olsen L.C."/>
            <person name="Jubin C."/>
            <person name="Canestro C."/>
            <person name="Bouquet J.M."/>
            <person name="Danks G."/>
            <person name="Poulain J."/>
            <person name="Campsteijn C."/>
            <person name="Adamski M."/>
            <person name="Cross I."/>
            <person name="Yadetie F."/>
            <person name="Muffato M."/>
            <person name="Louis A."/>
            <person name="Butcher S."/>
            <person name="Tsagkogeorga G."/>
            <person name="Konrad A."/>
            <person name="Singh S."/>
            <person name="Jensen M.F."/>
            <person name="Cong E.H."/>
            <person name="Eikeseth-Otteraa H."/>
            <person name="Noel B."/>
            <person name="Anthouard V."/>
            <person name="Porcel B.M."/>
            <person name="Kachouri-Lafond R."/>
            <person name="Nishino A."/>
            <person name="Ugolini M."/>
            <person name="Chourrout P."/>
            <person name="Nishida H."/>
            <person name="Aasland R."/>
            <person name="Huzurbazar S."/>
            <person name="Westhof E."/>
            <person name="Delsuc F."/>
            <person name="Lehrach H."/>
            <person name="Reinhardt R."/>
            <person name="Weissenbach J."/>
            <person name="Roy S.W."/>
            <person name="Artiguenave F."/>
            <person name="Postlethwait J.H."/>
            <person name="Manak J.R."/>
            <person name="Thompson E.M."/>
            <person name="Jaillon O."/>
            <person name="Du Pasquier L."/>
            <person name="Boudinot P."/>
            <person name="Liberles D.A."/>
            <person name="Volff J.N."/>
            <person name="Philippe H."/>
            <person name="Lenhard B."/>
            <person name="Roest Crollius H."/>
            <person name="Wincker P."/>
            <person name="Chourrout D."/>
        </authorList>
    </citation>
    <scope>NUCLEOTIDE SEQUENCE [LARGE SCALE GENOMIC DNA]</scope>
</reference>
<name>E4X420_OIKDI</name>
<dbReference type="EMBL" id="FN653024">
    <property type="protein sequence ID" value="CBY23808.1"/>
    <property type="molecule type" value="Genomic_DNA"/>
</dbReference>
<feature type="compositionally biased region" description="Basic and acidic residues" evidence="1">
    <location>
        <begin position="173"/>
        <end position="186"/>
    </location>
</feature>
<evidence type="ECO:0000313" key="3">
    <source>
        <dbReference type="Proteomes" id="UP000001307"/>
    </source>
</evidence>
<evidence type="ECO:0000313" key="2">
    <source>
        <dbReference type="EMBL" id="CBY23808.1"/>
    </source>
</evidence>
<accession>E4X420</accession>
<feature type="region of interest" description="Disordered" evidence="1">
    <location>
        <begin position="163"/>
        <end position="205"/>
    </location>
</feature>
<dbReference type="Proteomes" id="UP000001307">
    <property type="component" value="Unassembled WGS sequence"/>
</dbReference>
<evidence type="ECO:0000256" key="1">
    <source>
        <dbReference type="SAM" id="MobiDB-lite"/>
    </source>
</evidence>
<gene>
    <name evidence="2" type="ORF">GSOID_T00001132001</name>
</gene>
<dbReference type="InParanoid" id="E4X420"/>
<protein>
    <submittedName>
        <fullName evidence="2">Uncharacterized protein</fullName>
    </submittedName>
</protein>
<dbReference type="AlphaFoldDB" id="E4X420"/>
<sequence length="229" mass="26834">MPPKRPRKSKLATPEFDGYGNYDPLYMYDALNFEHRMKRYARLAIDECIFKNPEILESDERVTANSEPIVTEGAYEKVSGEMKKTFEKNGWKTELWEKELEIENLKLRFGFCKEHVANSNENLSAIRKIIEECEIYMMSSNQTVVTFLGEILKEQKKILNENQRKHKAKIEKRRKESQAEKEKSRAESQSTISSSPSSTEMAQRRIQALQKIRELNALRKAQRGDLNMY</sequence>
<keyword evidence="3" id="KW-1185">Reference proteome</keyword>
<dbReference type="OrthoDB" id="10423250at2759"/>
<organism evidence="2">
    <name type="scientific">Oikopleura dioica</name>
    <name type="common">Tunicate</name>
    <dbReference type="NCBI Taxonomy" id="34765"/>
    <lineage>
        <taxon>Eukaryota</taxon>
        <taxon>Metazoa</taxon>
        <taxon>Chordata</taxon>
        <taxon>Tunicata</taxon>
        <taxon>Appendicularia</taxon>
        <taxon>Copelata</taxon>
        <taxon>Oikopleuridae</taxon>
        <taxon>Oikopleura</taxon>
    </lineage>
</organism>